<reference evidence="3" key="1">
    <citation type="journal article" date="2012" name="PLoS Genet.">
        <title>The genomes of the fungal plant pathogens Cladosporium fulvum and Dothistroma septosporum reveal adaptation to different hosts and lifestyles but also signatures of common ancestry.</title>
        <authorList>
            <person name="de Wit P.J.G.M."/>
            <person name="van der Burgt A."/>
            <person name="Oekmen B."/>
            <person name="Stergiopoulos I."/>
            <person name="Abd-Elsalam K.A."/>
            <person name="Aerts A.L."/>
            <person name="Bahkali A.H."/>
            <person name="Beenen H.G."/>
            <person name="Chettri P."/>
            <person name="Cox M.P."/>
            <person name="Datema E."/>
            <person name="de Vries R.P."/>
            <person name="Dhillon B."/>
            <person name="Ganley A.R."/>
            <person name="Griffiths S.A."/>
            <person name="Guo Y."/>
            <person name="Hamelin R.C."/>
            <person name="Henrissat B."/>
            <person name="Kabir M.S."/>
            <person name="Jashni M.K."/>
            <person name="Kema G."/>
            <person name="Klaubauf S."/>
            <person name="Lapidus A."/>
            <person name="Levasseur A."/>
            <person name="Lindquist E."/>
            <person name="Mehrabi R."/>
            <person name="Ohm R.A."/>
            <person name="Owen T.J."/>
            <person name="Salamov A."/>
            <person name="Schwelm A."/>
            <person name="Schijlen E."/>
            <person name="Sun H."/>
            <person name="van den Burg H.A."/>
            <person name="van Ham R.C.H.J."/>
            <person name="Zhang S."/>
            <person name="Goodwin S.B."/>
            <person name="Grigoriev I.V."/>
            <person name="Collemare J."/>
            <person name="Bradshaw R.E."/>
        </authorList>
    </citation>
    <scope>NUCLEOTIDE SEQUENCE [LARGE SCALE GENOMIC DNA]</scope>
    <source>
        <strain evidence="3">NZE10 / CBS 128990</strain>
    </source>
</reference>
<keyword evidence="3" id="KW-1185">Reference proteome</keyword>
<organism evidence="2 3">
    <name type="scientific">Dothistroma septosporum (strain NZE10 / CBS 128990)</name>
    <name type="common">Red band needle blight fungus</name>
    <name type="synonym">Mycosphaerella pini</name>
    <dbReference type="NCBI Taxonomy" id="675120"/>
    <lineage>
        <taxon>Eukaryota</taxon>
        <taxon>Fungi</taxon>
        <taxon>Dikarya</taxon>
        <taxon>Ascomycota</taxon>
        <taxon>Pezizomycotina</taxon>
        <taxon>Dothideomycetes</taxon>
        <taxon>Dothideomycetidae</taxon>
        <taxon>Mycosphaerellales</taxon>
        <taxon>Mycosphaerellaceae</taxon>
        <taxon>Dothistroma</taxon>
    </lineage>
</organism>
<evidence type="ECO:0000256" key="1">
    <source>
        <dbReference type="SAM" id="MobiDB-lite"/>
    </source>
</evidence>
<evidence type="ECO:0000313" key="2">
    <source>
        <dbReference type="EMBL" id="EME44250.1"/>
    </source>
</evidence>
<feature type="compositionally biased region" description="Basic and acidic residues" evidence="1">
    <location>
        <begin position="136"/>
        <end position="157"/>
    </location>
</feature>
<feature type="compositionally biased region" description="Basic and acidic residues" evidence="1">
    <location>
        <begin position="167"/>
        <end position="181"/>
    </location>
</feature>
<dbReference type="AlphaFoldDB" id="N1PPE4"/>
<dbReference type="EMBL" id="KB446539">
    <property type="protein sequence ID" value="EME44250.1"/>
    <property type="molecule type" value="Genomic_DNA"/>
</dbReference>
<proteinExistence type="predicted"/>
<feature type="region of interest" description="Disordered" evidence="1">
    <location>
        <begin position="136"/>
        <end position="188"/>
    </location>
</feature>
<name>N1PPE4_DOTSN</name>
<gene>
    <name evidence="2" type="ORF">DOTSEDRAFT_71927</name>
</gene>
<reference evidence="2 3" key="2">
    <citation type="journal article" date="2012" name="PLoS Pathog.">
        <title>Diverse lifestyles and strategies of plant pathogenesis encoded in the genomes of eighteen Dothideomycetes fungi.</title>
        <authorList>
            <person name="Ohm R.A."/>
            <person name="Feau N."/>
            <person name="Henrissat B."/>
            <person name="Schoch C.L."/>
            <person name="Horwitz B.A."/>
            <person name="Barry K.W."/>
            <person name="Condon B.J."/>
            <person name="Copeland A.C."/>
            <person name="Dhillon B."/>
            <person name="Glaser F."/>
            <person name="Hesse C.N."/>
            <person name="Kosti I."/>
            <person name="LaButti K."/>
            <person name="Lindquist E.A."/>
            <person name="Lucas S."/>
            <person name="Salamov A.A."/>
            <person name="Bradshaw R.E."/>
            <person name="Ciuffetti L."/>
            <person name="Hamelin R.C."/>
            <person name="Kema G.H.J."/>
            <person name="Lawrence C."/>
            <person name="Scott J.A."/>
            <person name="Spatafora J.W."/>
            <person name="Turgeon B.G."/>
            <person name="de Wit P.J.G.M."/>
            <person name="Zhong S."/>
            <person name="Goodwin S.B."/>
            <person name="Grigoriev I.V."/>
        </authorList>
    </citation>
    <scope>NUCLEOTIDE SEQUENCE [LARGE SCALE GENOMIC DNA]</scope>
    <source>
        <strain evidence="3">NZE10 / CBS 128990</strain>
    </source>
</reference>
<evidence type="ECO:0000313" key="3">
    <source>
        <dbReference type="Proteomes" id="UP000016933"/>
    </source>
</evidence>
<protein>
    <submittedName>
        <fullName evidence="2">Uncharacterized protein</fullName>
    </submittedName>
</protein>
<accession>N1PPE4</accession>
<sequence>MGRLAKQPASFAGCPTATTSAPGLIAIPTASQGTDGIQVNYVPEKYHKNKSPDGSECCELRCCFCDGAYSISKRRFLSNAQGFGQHTETCHKGYLNGRGMTDREVIYRCKLRVLSLEAVQKMERSRKESVIEVKHVQGLPKDVRGEHTRHREPERPSKRGRKLAQRKCQEPILRDRRHDPPETDDSEG</sequence>
<dbReference type="HOGENOM" id="CLU_1441026_0_0_1"/>
<dbReference type="Proteomes" id="UP000016933">
    <property type="component" value="Unassembled WGS sequence"/>
</dbReference>